<protein>
    <recommendedName>
        <fullName evidence="4">Phosphodiester glycosidase domain-containing protein</fullName>
    </recommendedName>
</protein>
<evidence type="ECO:0008006" key="4">
    <source>
        <dbReference type="Google" id="ProtNLM"/>
    </source>
</evidence>
<dbReference type="RefSeq" id="WP_019712883.1">
    <property type="nucleotide sequence ID" value="NZ_CP053102.1"/>
</dbReference>
<evidence type="ECO:0000259" key="2">
    <source>
        <dbReference type="Pfam" id="PF12708"/>
    </source>
</evidence>
<accession>A0A6M3ZCQ1</accession>
<gene>
    <name evidence="3" type="ORF">HIR78_11545</name>
</gene>
<name>A0A6M3ZCQ1_BACSU</name>
<dbReference type="PANTHER" id="PTHR40446:SF2">
    <property type="entry name" value="N-ACETYLGLUCOSAMINE-1-PHOSPHODIESTER ALPHA-N-ACETYLGLUCOSAMINIDASE"/>
    <property type="match status" value="1"/>
</dbReference>
<organism evidence="3">
    <name type="scientific">Bacillus subtilis (strain 168)</name>
    <dbReference type="NCBI Taxonomy" id="224308"/>
    <lineage>
        <taxon>Bacteria</taxon>
        <taxon>Bacillati</taxon>
        <taxon>Bacillota</taxon>
        <taxon>Bacilli</taxon>
        <taxon>Bacillales</taxon>
        <taxon>Bacillaceae</taxon>
        <taxon>Bacillus</taxon>
    </lineage>
</organism>
<dbReference type="EMBL" id="CP052842">
    <property type="protein sequence ID" value="QJP88623.1"/>
    <property type="molecule type" value="Genomic_DNA"/>
</dbReference>
<evidence type="ECO:0000259" key="1">
    <source>
        <dbReference type="Pfam" id="PF09992"/>
    </source>
</evidence>
<dbReference type="InterPro" id="IPR018711">
    <property type="entry name" value="NAGPA"/>
</dbReference>
<dbReference type="PANTHER" id="PTHR40446">
    <property type="entry name" value="N-ACETYLGLUCOSAMINE-1-PHOSPHODIESTER ALPHA-N-ACETYLGLUCOSAMINIDASE"/>
    <property type="match status" value="1"/>
</dbReference>
<reference evidence="3" key="1">
    <citation type="submission" date="2020-04" db="EMBL/GenBank/DDBJ databases">
        <title>Phage recombination drives evolution of spore-forming Bacilli.</title>
        <authorList>
            <person name="Dragos A."/>
            <person name="Kovacs A.T."/>
        </authorList>
    </citation>
    <scope>NUCLEOTIDE SEQUENCE</scope>
    <source>
        <strain evidence="3">168</strain>
    </source>
</reference>
<feature type="domain" description="Rhamnogalacturonase A/B/Epimerase-like pectate lyase" evidence="2">
    <location>
        <begin position="343"/>
        <end position="562"/>
    </location>
</feature>
<dbReference type="Pfam" id="PF12708">
    <property type="entry name" value="Pect-lyase_RHGA_epim"/>
    <property type="match status" value="1"/>
</dbReference>
<dbReference type="InterPro" id="IPR011050">
    <property type="entry name" value="Pectin_lyase_fold/virulence"/>
</dbReference>
<sequence>MAGFYRYDQNLDKYVPMPVELLASEGEEYTAPKITQKFNEVETKTTEILNKVLTDDRYFTVTSSFKQDVTLGIEYYVTKVTPKTTEAKKSMIQKTFAYDFEKSIDPTSSYFGTTNRETVLSMAKRKRSVVAINASGWRSNGEVMGLQIKDGVLYKDYDAAGYTGAEACVFFDDGTMKVYGNREVDADILISKGARNSFAFGIWLVKDSKPRTAQMTTWADLNVKHPRQAIGQRSDGTLVIITVDGRSLRSSGITAYDMPSLFLSEGCINAFLLDGGGSSQTAVEGKYINNISDGIERAVVDTLTISYPDDDTDSRFFEVQEGRGLATSLNRRVEFIESKPTWNVLDLGFSPDGLIDNTAKFKKALSDLSEKGGGKLHFPKGTYLIGKQNTTSASEKIELPSNVSIVGERRSYTKLLRNPNHSLDELLRITDHNYIEGIEIDGNSSVNKSSCRLIAGGNIKSFKMKDCSLVNATDRGVSIHGIGKSITIEGMYISNIANECINVAEGEIIKLIDSEITFSGTALWVGNAANIFTKNNLAKSLKTFVRYKNSQNAICSGNIITNNIDRAIWGSVREAVFSDNVFKQCHSDYHLYFIQEDTGTNDLIVTGNSVYSDVEGTAFIRTPSDIDRRRVSGNVGNIPSLNLD</sequence>
<dbReference type="Pfam" id="PF09992">
    <property type="entry name" value="NAGPA"/>
    <property type="match status" value="1"/>
</dbReference>
<dbReference type="InterPro" id="IPR012334">
    <property type="entry name" value="Pectin_lyas_fold"/>
</dbReference>
<dbReference type="InterPro" id="IPR024535">
    <property type="entry name" value="RHGA/B-epi-like_pectate_lyase"/>
</dbReference>
<dbReference type="SUPFAM" id="SSF51126">
    <property type="entry name" value="Pectin lyase-like"/>
    <property type="match status" value="1"/>
</dbReference>
<dbReference type="AlphaFoldDB" id="A0A6M3ZCQ1"/>
<evidence type="ECO:0000313" key="3">
    <source>
        <dbReference type="EMBL" id="QJP88623.1"/>
    </source>
</evidence>
<dbReference type="Gene3D" id="2.160.20.10">
    <property type="entry name" value="Single-stranded right-handed beta-helix, Pectin lyase-like"/>
    <property type="match status" value="1"/>
</dbReference>
<proteinExistence type="predicted"/>
<feature type="domain" description="Phosphodiester glycosidase" evidence="1">
    <location>
        <begin position="128"/>
        <end position="304"/>
    </location>
</feature>